<dbReference type="AlphaFoldDB" id="A0A7X1PMI5"/>
<name>A0A7X1PMI5_9PSED</name>
<comment type="caution">
    <text evidence="1">The sequence shown here is derived from an EMBL/GenBank/DDBJ whole genome shotgun (WGS) entry which is preliminary data.</text>
</comment>
<organism evidence="1 2">
    <name type="scientific">Pseudomonas piscis</name>
    <dbReference type="NCBI Taxonomy" id="2614538"/>
    <lineage>
        <taxon>Bacteria</taxon>
        <taxon>Pseudomonadati</taxon>
        <taxon>Pseudomonadota</taxon>
        <taxon>Gammaproteobacteria</taxon>
        <taxon>Pseudomonadales</taxon>
        <taxon>Pseudomonadaceae</taxon>
        <taxon>Pseudomonas</taxon>
    </lineage>
</organism>
<sequence>MQNPLSRLSTALARGGQGINEKRPSPLGFFLSNNETKYSVYFSPSQLKNRHWLLIAIAVLLLSACTTPQVTRSGQAKSYQGLQKIGEHGMGITPQAARGGHYAQVLVAPLQVTAAVARQVTPEVALEVERTLRQSLEAELSRSFMLTPRNPGADTLIVRTRITRVAEASPVINAMTTLLLGPVKNGGLSVEFEAVDGRSGQQQALLLLADDAGFADILDSYQRAAHAQALARRFAGEAAGFFSPLGRAAR</sequence>
<gene>
    <name evidence="1" type="ORF">GDH07_13870</name>
</gene>
<dbReference type="Pfam" id="PF11769">
    <property type="entry name" value="DUF3313"/>
    <property type="match status" value="1"/>
</dbReference>
<evidence type="ECO:0000313" key="2">
    <source>
        <dbReference type="Proteomes" id="UP000486534"/>
    </source>
</evidence>
<dbReference type="EMBL" id="WHUV01000002">
    <property type="protein sequence ID" value="MQA54398.1"/>
    <property type="molecule type" value="Genomic_DNA"/>
</dbReference>
<evidence type="ECO:0000313" key="1">
    <source>
        <dbReference type="EMBL" id="MQA54398.1"/>
    </source>
</evidence>
<dbReference type="Proteomes" id="UP000486534">
    <property type="component" value="Unassembled WGS sequence"/>
</dbReference>
<accession>A0A7X1PMI5</accession>
<proteinExistence type="predicted"/>
<dbReference type="InterPro" id="IPR021747">
    <property type="entry name" value="DUF3313"/>
</dbReference>
<reference evidence="1 2" key="1">
    <citation type="submission" date="2019-10" db="EMBL/GenBank/DDBJ databases">
        <title>Pseudomonas dajingensis sp. nov., isolated from the profound head ulcers of farmed Murray cod (Maccullochella peelii peelii).</title>
        <authorList>
            <person name="Liu Y."/>
        </authorList>
    </citation>
    <scope>NUCLEOTIDE SEQUENCE [LARGE SCALE GENOMIC DNA]</scope>
    <source>
        <strain evidence="1 2">MC042</strain>
    </source>
</reference>
<dbReference type="RefSeq" id="WP_152897907.1">
    <property type="nucleotide sequence ID" value="NZ_WHUV01000002.1"/>
</dbReference>
<protein>
    <submittedName>
        <fullName evidence="1">DUF3313 family protein</fullName>
    </submittedName>
</protein>